<reference evidence="2 3" key="1">
    <citation type="submission" date="2017-01" db="EMBL/GenBank/DDBJ databases">
        <title>Novel large sulfur bacteria in the metagenomes of groundwater-fed chemosynthetic microbial mats in the Lake Huron basin.</title>
        <authorList>
            <person name="Sharrar A.M."/>
            <person name="Flood B.E."/>
            <person name="Bailey J.V."/>
            <person name="Jones D.S."/>
            <person name="Biddanda B."/>
            <person name="Ruberg S.A."/>
            <person name="Marcus D.N."/>
            <person name="Dick G.J."/>
        </authorList>
    </citation>
    <scope>NUCLEOTIDE SEQUENCE [LARGE SCALE GENOMIC DNA]</scope>
    <source>
        <strain evidence="2">A8</strain>
    </source>
</reference>
<dbReference type="Gene3D" id="3.40.50.1010">
    <property type="entry name" value="5'-nuclease"/>
    <property type="match status" value="1"/>
</dbReference>
<dbReference type="Proteomes" id="UP000192491">
    <property type="component" value="Unassembled WGS sequence"/>
</dbReference>
<feature type="domain" description="PIN" evidence="1">
    <location>
        <begin position="2"/>
        <end position="109"/>
    </location>
</feature>
<dbReference type="EMBL" id="MTEJ01000136">
    <property type="protein sequence ID" value="OQX09674.1"/>
    <property type="molecule type" value="Genomic_DNA"/>
</dbReference>
<name>A0A1Y1QN05_9GAMM</name>
<dbReference type="CDD" id="cd18682">
    <property type="entry name" value="PIN_VapC-like"/>
    <property type="match status" value="1"/>
</dbReference>
<evidence type="ECO:0000259" key="1">
    <source>
        <dbReference type="Pfam" id="PF01850"/>
    </source>
</evidence>
<organism evidence="2 3">
    <name type="scientific">Thiothrix lacustris</name>
    <dbReference type="NCBI Taxonomy" id="525917"/>
    <lineage>
        <taxon>Bacteria</taxon>
        <taxon>Pseudomonadati</taxon>
        <taxon>Pseudomonadota</taxon>
        <taxon>Gammaproteobacteria</taxon>
        <taxon>Thiotrichales</taxon>
        <taxon>Thiotrichaceae</taxon>
        <taxon>Thiothrix</taxon>
    </lineage>
</organism>
<proteinExistence type="predicted"/>
<dbReference type="Pfam" id="PF01850">
    <property type="entry name" value="PIN"/>
    <property type="match status" value="1"/>
</dbReference>
<dbReference type="InterPro" id="IPR029060">
    <property type="entry name" value="PIN-like_dom_sf"/>
</dbReference>
<sequence length="122" mass="13114">MDTSALLALLFAETGAEQVANVLPDALMSTVNLSETLGFYVRKGASLEEIASRLAELPIVWLPFSSEQAAIAAGLLPLTKQYGLSLGDRACIALAIEKNMPIYTADRVWGELSLPIPVIKIR</sequence>
<comment type="caution">
    <text evidence="2">The sequence shown here is derived from an EMBL/GenBank/DDBJ whole genome shotgun (WGS) entry which is preliminary data.</text>
</comment>
<dbReference type="InterPro" id="IPR002716">
    <property type="entry name" value="PIN_dom"/>
</dbReference>
<gene>
    <name evidence="2" type="ORF">BWK73_22175</name>
</gene>
<dbReference type="SUPFAM" id="SSF88723">
    <property type="entry name" value="PIN domain-like"/>
    <property type="match status" value="1"/>
</dbReference>
<evidence type="ECO:0000313" key="3">
    <source>
        <dbReference type="Proteomes" id="UP000192491"/>
    </source>
</evidence>
<protein>
    <recommendedName>
        <fullName evidence="1">PIN domain-containing protein</fullName>
    </recommendedName>
</protein>
<evidence type="ECO:0000313" key="2">
    <source>
        <dbReference type="EMBL" id="OQX09674.1"/>
    </source>
</evidence>
<dbReference type="AlphaFoldDB" id="A0A1Y1QN05"/>
<accession>A0A1Y1QN05</accession>